<proteinExistence type="predicted"/>
<dbReference type="AlphaFoldDB" id="A0A7J5XIL1"/>
<sequence>MLACCQRCEKTVAGLSSVRLSVSNRLQVQSEFLKMLWARTTHEHLNICLLEHAAHCSTTTVFAQVNIKAELGTQVMRMANADTPAGSAAYCFRFKEPVVMKRDPKPSCSATQSCSLPSCGTAFPGHVWWPQLTAS</sequence>
<comment type="caution">
    <text evidence="1">The sequence shown here is derived from an EMBL/GenBank/DDBJ whole genome shotgun (WGS) entry which is preliminary data.</text>
</comment>
<dbReference type="Proteomes" id="UP000518266">
    <property type="component" value="Unassembled WGS sequence"/>
</dbReference>
<evidence type="ECO:0000313" key="2">
    <source>
        <dbReference type="Proteomes" id="UP000518266"/>
    </source>
</evidence>
<gene>
    <name evidence="1" type="ORF">F7725_004400</name>
</gene>
<accession>A0A7J5XIL1</accession>
<evidence type="ECO:0000313" key="1">
    <source>
        <dbReference type="EMBL" id="KAF3836936.1"/>
    </source>
</evidence>
<name>A0A7J5XIL1_DISMA</name>
<keyword evidence="2" id="KW-1185">Reference proteome</keyword>
<organism evidence="1 2">
    <name type="scientific">Dissostichus mawsoni</name>
    <name type="common">Antarctic cod</name>
    <dbReference type="NCBI Taxonomy" id="36200"/>
    <lineage>
        <taxon>Eukaryota</taxon>
        <taxon>Metazoa</taxon>
        <taxon>Chordata</taxon>
        <taxon>Craniata</taxon>
        <taxon>Vertebrata</taxon>
        <taxon>Euteleostomi</taxon>
        <taxon>Actinopterygii</taxon>
        <taxon>Neopterygii</taxon>
        <taxon>Teleostei</taxon>
        <taxon>Neoteleostei</taxon>
        <taxon>Acanthomorphata</taxon>
        <taxon>Eupercaria</taxon>
        <taxon>Perciformes</taxon>
        <taxon>Notothenioidei</taxon>
        <taxon>Nototheniidae</taxon>
        <taxon>Dissostichus</taxon>
    </lineage>
</organism>
<dbReference type="EMBL" id="JAAKFY010000023">
    <property type="protein sequence ID" value="KAF3836936.1"/>
    <property type="molecule type" value="Genomic_DNA"/>
</dbReference>
<reference evidence="1 2" key="1">
    <citation type="submission" date="2020-03" db="EMBL/GenBank/DDBJ databases">
        <title>Dissostichus mawsoni Genome sequencing and assembly.</title>
        <authorList>
            <person name="Park H."/>
        </authorList>
    </citation>
    <scope>NUCLEOTIDE SEQUENCE [LARGE SCALE GENOMIC DNA]</scope>
    <source>
        <strain evidence="1">DM0001</strain>
        <tissue evidence="1">Muscle</tissue>
    </source>
</reference>
<protein>
    <submittedName>
        <fullName evidence="1">Uncharacterized protein</fullName>
    </submittedName>
</protein>